<evidence type="ECO:0000313" key="4">
    <source>
        <dbReference type="Proteomes" id="UP000314294"/>
    </source>
</evidence>
<proteinExistence type="predicted"/>
<keyword evidence="1" id="KW-0812">Transmembrane</keyword>
<dbReference type="Proteomes" id="UP000314294">
    <property type="component" value="Unassembled WGS sequence"/>
</dbReference>
<protein>
    <recommendedName>
        <fullName evidence="2">Ig-like domain-containing protein</fullName>
    </recommendedName>
</protein>
<evidence type="ECO:0000259" key="2">
    <source>
        <dbReference type="PROSITE" id="PS50835"/>
    </source>
</evidence>
<comment type="caution">
    <text evidence="3">The sequence shown here is derived from an EMBL/GenBank/DDBJ whole genome shotgun (WGS) entry which is preliminary data.</text>
</comment>
<gene>
    <name evidence="3" type="ORF">EYF80_008121</name>
</gene>
<dbReference type="SUPFAM" id="SSF48726">
    <property type="entry name" value="Immunoglobulin"/>
    <property type="match status" value="1"/>
</dbReference>
<dbReference type="GO" id="GO:1990782">
    <property type="term" value="F:protein tyrosine kinase binding"/>
    <property type="evidence" value="ECO:0007669"/>
    <property type="project" value="TreeGrafter"/>
</dbReference>
<dbReference type="InterPro" id="IPR036179">
    <property type="entry name" value="Ig-like_dom_sf"/>
</dbReference>
<dbReference type="EMBL" id="SRLO01000045">
    <property type="protein sequence ID" value="TNN81675.1"/>
    <property type="molecule type" value="Genomic_DNA"/>
</dbReference>
<dbReference type="Gene3D" id="2.60.40.10">
    <property type="entry name" value="Immunoglobulins"/>
    <property type="match status" value="1"/>
</dbReference>
<dbReference type="GO" id="GO:0042289">
    <property type="term" value="F:MHC class II protein binding"/>
    <property type="evidence" value="ECO:0007669"/>
    <property type="project" value="TreeGrafter"/>
</dbReference>
<keyword evidence="1" id="KW-0472">Membrane</keyword>
<dbReference type="AlphaFoldDB" id="A0A4Z2IUR9"/>
<feature type="transmembrane region" description="Helical" evidence="1">
    <location>
        <begin position="97"/>
        <end position="116"/>
    </location>
</feature>
<evidence type="ECO:0000256" key="1">
    <source>
        <dbReference type="SAM" id="Phobius"/>
    </source>
</evidence>
<dbReference type="GO" id="GO:0009897">
    <property type="term" value="C:external side of plasma membrane"/>
    <property type="evidence" value="ECO:0007669"/>
    <property type="project" value="TreeGrafter"/>
</dbReference>
<dbReference type="InterPro" id="IPR007110">
    <property type="entry name" value="Ig-like_dom"/>
</dbReference>
<reference evidence="3 4" key="1">
    <citation type="submission" date="2019-03" db="EMBL/GenBank/DDBJ databases">
        <title>First draft genome of Liparis tanakae, snailfish: a comprehensive survey of snailfish specific genes.</title>
        <authorList>
            <person name="Kim W."/>
            <person name="Song I."/>
            <person name="Jeong J.-H."/>
            <person name="Kim D."/>
            <person name="Kim S."/>
            <person name="Ryu S."/>
            <person name="Song J.Y."/>
            <person name="Lee S.K."/>
        </authorList>
    </citation>
    <scope>NUCLEOTIDE SEQUENCE [LARGE SCALE GENOMIC DNA]</scope>
    <source>
        <tissue evidence="3">Muscle</tissue>
    </source>
</reference>
<organism evidence="3 4">
    <name type="scientific">Liparis tanakae</name>
    <name type="common">Tanaka's snailfish</name>
    <dbReference type="NCBI Taxonomy" id="230148"/>
    <lineage>
        <taxon>Eukaryota</taxon>
        <taxon>Metazoa</taxon>
        <taxon>Chordata</taxon>
        <taxon>Craniata</taxon>
        <taxon>Vertebrata</taxon>
        <taxon>Euteleostomi</taxon>
        <taxon>Actinopterygii</taxon>
        <taxon>Neopterygii</taxon>
        <taxon>Teleostei</taxon>
        <taxon>Neoteleostei</taxon>
        <taxon>Acanthomorphata</taxon>
        <taxon>Eupercaria</taxon>
        <taxon>Perciformes</taxon>
        <taxon>Cottioidei</taxon>
        <taxon>Cottales</taxon>
        <taxon>Liparidae</taxon>
        <taxon>Liparis</taxon>
    </lineage>
</organism>
<dbReference type="PANTHER" id="PTHR11422">
    <property type="entry name" value="T-CELL SURFACE GLYCOPROTEIN CD4"/>
    <property type="match status" value="1"/>
</dbReference>
<keyword evidence="4" id="KW-1185">Reference proteome</keyword>
<dbReference type="GO" id="GO:0045121">
    <property type="term" value="C:membrane raft"/>
    <property type="evidence" value="ECO:0007669"/>
    <property type="project" value="TreeGrafter"/>
</dbReference>
<accession>A0A4Z2IUR9</accession>
<feature type="domain" description="Ig-like" evidence="2">
    <location>
        <begin position="1"/>
        <end position="94"/>
    </location>
</feature>
<dbReference type="OrthoDB" id="8713003at2759"/>
<dbReference type="GO" id="GO:0070374">
    <property type="term" value="P:positive regulation of ERK1 and ERK2 cascade"/>
    <property type="evidence" value="ECO:0007669"/>
    <property type="project" value="TreeGrafter"/>
</dbReference>
<sequence length="319" mass="34901">MVAREGMPTTLVCTDTTVRGAVAINWMVKSLDEWKLVLSASESQKFSGGASKASTRLTDPNFQDTGVFSLFLVPRMEDSGLYSCLIKQQEKQLKEKIILLAILTVTVLPAAPIPQLSTVRLAARVNPGYAVKITWAAPGGIYMKSKKTNTDTVAKLPLVQNQDGGTYVCTVHPWGNSSNPAFAFDVDVTVDETEISTATRAQTSFPLTCPGVQGDYVRLHWLPPDSKRHTEVQLVYQNDSWGGLTFVTNHNKRLQLAGPPYNAEAGSFSFLLTPELKDGGLYVCEVFHDDIAVSRRTTLSVLTGTDRGQEAEKDTQEVD</sequence>
<evidence type="ECO:0000313" key="3">
    <source>
        <dbReference type="EMBL" id="TNN81675.1"/>
    </source>
</evidence>
<dbReference type="InterPro" id="IPR013783">
    <property type="entry name" value="Ig-like_fold"/>
</dbReference>
<dbReference type="GO" id="GO:0035723">
    <property type="term" value="P:interleukin-15-mediated signaling pathway"/>
    <property type="evidence" value="ECO:0007669"/>
    <property type="project" value="TreeGrafter"/>
</dbReference>
<dbReference type="PROSITE" id="PS50835">
    <property type="entry name" value="IG_LIKE"/>
    <property type="match status" value="2"/>
</dbReference>
<keyword evidence="1" id="KW-1133">Transmembrane helix</keyword>
<feature type="domain" description="Ig-like" evidence="2">
    <location>
        <begin position="180"/>
        <end position="300"/>
    </location>
</feature>
<dbReference type="PANTHER" id="PTHR11422:SF3">
    <property type="entry name" value="G6F-LIKE PROTEIN"/>
    <property type="match status" value="1"/>
</dbReference>
<dbReference type="GO" id="GO:0042110">
    <property type="term" value="P:T cell activation"/>
    <property type="evidence" value="ECO:0007669"/>
    <property type="project" value="TreeGrafter"/>
</dbReference>
<name>A0A4Z2IUR9_9TELE</name>